<evidence type="ECO:0000259" key="8">
    <source>
        <dbReference type="Pfam" id="PF18517"/>
    </source>
</evidence>
<proteinExistence type="inferred from homology"/>
<accession>B0D0G7</accession>
<sequence>MKGIVSQSIKEVLQSLVDDGLVQADKIGSSNFFWSFPSQQGTAIQARVNALKETHKNHQIQILELRSAISVEESARLDSEARSVALAKLSDLRRELDSQEAELNAYGDSNPAKVDELKRAVFLAKEAALRWTDNYGTLAGHFTRQNGVALQDVRKYLEIGEDYEDIC</sequence>
<dbReference type="GO" id="GO:0007131">
    <property type="term" value="P:reciprocal meiotic recombination"/>
    <property type="evidence" value="ECO:0007669"/>
    <property type="project" value="InterPro"/>
</dbReference>
<dbReference type="PIRSF" id="PIRSF026991">
    <property type="entry name" value="Mnd1"/>
    <property type="match status" value="1"/>
</dbReference>
<dbReference type="KEGG" id="lbc:LACBIDRAFT_313640"/>
<evidence type="ECO:0000256" key="3">
    <source>
        <dbReference type="ARBA" id="ARBA00023054"/>
    </source>
</evidence>
<dbReference type="Proteomes" id="UP000001194">
    <property type="component" value="Unassembled WGS sequence"/>
</dbReference>
<dbReference type="InterPro" id="IPR005647">
    <property type="entry name" value="Mnd1"/>
</dbReference>
<dbReference type="HOGENOM" id="CLU_080628_3_1_1"/>
<comment type="function">
    <text evidence="5">Required for proper homologous chromosome pairing and efficient cross-over and intragenic recombination during meiosis.</text>
</comment>
<dbReference type="EMBL" id="DS547095">
    <property type="protein sequence ID" value="EDR11456.1"/>
    <property type="molecule type" value="Genomic_DNA"/>
</dbReference>
<comment type="subcellular location">
    <subcellularLocation>
        <location evidence="1 5">Nucleus</location>
    </subcellularLocation>
</comment>
<evidence type="ECO:0000313" key="9">
    <source>
        <dbReference type="EMBL" id="EDR11456.1"/>
    </source>
</evidence>
<dbReference type="RefSeq" id="XP_001877353.1">
    <property type="nucleotide sequence ID" value="XM_001877318.1"/>
</dbReference>
<feature type="domain" description="Leucine zipper with capping helix" evidence="8">
    <location>
        <begin position="113"/>
        <end position="165"/>
    </location>
</feature>
<name>B0D0G7_LACBS</name>
<dbReference type="GO" id="GO:0003690">
    <property type="term" value="F:double-stranded DNA binding"/>
    <property type="evidence" value="ECO:0007669"/>
    <property type="project" value="InterPro"/>
</dbReference>
<evidence type="ECO:0000259" key="7">
    <source>
        <dbReference type="Pfam" id="PF03962"/>
    </source>
</evidence>
<evidence type="ECO:0000256" key="2">
    <source>
        <dbReference type="ARBA" id="ARBA00005981"/>
    </source>
</evidence>
<dbReference type="AlphaFoldDB" id="B0D0G7"/>
<evidence type="ECO:0000256" key="1">
    <source>
        <dbReference type="ARBA" id="ARBA00004123"/>
    </source>
</evidence>
<comment type="similarity">
    <text evidence="2 5">Belongs to the MND1 family.</text>
</comment>
<feature type="coiled-coil region" evidence="6">
    <location>
        <begin position="48"/>
        <end position="109"/>
    </location>
</feature>
<evidence type="ECO:0000256" key="6">
    <source>
        <dbReference type="SAM" id="Coils"/>
    </source>
</evidence>
<dbReference type="GeneID" id="6073083"/>
<protein>
    <recommendedName>
        <fullName evidence="5">Meiotic nuclear division protein 1</fullName>
    </recommendedName>
</protein>
<keyword evidence="10" id="KW-1185">Reference proteome</keyword>
<evidence type="ECO:0000256" key="4">
    <source>
        <dbReference type="ARBA" id="ARBA00023242"/>
    </source>
</evidence>
<dbReference type="InterPro" id="IPR040453">
    <property type="entry name" value="Mnd1_HTH"/>
</dbReference>
<dbReference type="GO" id="GO:0005634">
    <property type="term" value="C:nucleus"/>
    <property type="evidence" value="ECO:0007669"/>
    <property type="project" value="UniProtKB-SubCell"/>
</dbReference>
<dbReference type="OrthoDB" id="273345at2759"/>
<evidence type="ECO:0000313" key="10">
    <source>
        <dbReference type="Proteomes" id="UP000001194"/>
    </source>
</evidence>
<feature type="domain" description="Mnd1 HTH" evidence="7">
    <location>
        <begin position="2"/>
        <end position="37"/>
    </location>
</feature>
<keyword evidence="4 5" id="KW-0539">Nucleus</keyword>
<organism evidence="10">
    <name type="scientific">Laccaria bicolor (strain S238N-H82 / ATCC MYA-4686)</name>
    <name type="common">Bicoloured deceiver</name>
    <name type="synonym">Laccaria laccata var. bicolor</name>
    <dbReference type="NCBI Taxonomy" id="486041"/>
    <lineage>
        <taxon>Eukaryota</taxon>
        <taxon>Fungi</taxon>
        <taxon>Dikarya</taxon>
        <taxon>Basidiomycota</taxon>
        <taxon>Agaricomycotina</taxon>
        <taxon>Agaricomycetes</taxon>
        <taxon>Agaricomycetidae</taxon>
        <taxon>Agaricales</taxon>
        <taxon>Agaricineae</taxon>
        <taxon>Hydnangiaceae</taxon>
        <taxon>Laccaria</taxon>
    </lineage>
</organism>
<dbReference type="Pfam" id="PF18517">
    <property type="entry name" value="LZ3wCH"/>
    <property type="match status" value="1"/>
</dbReference>
<dbReference type="FunCoup" id="B0D0G7">
    <property type="interactions" value="95"/>
</dbReference>
<evidence type="ECO:0000256" key="5">
    <source>
        <dbReference type="PIRNR" id="PIRNR026991"/>
    </source>
</evidence>
<gene>
    <name evidence="9" type="ORF">LACBIDRAFT_313640</name>
</gene>
<reference evidence="9 10" key="1">
    <citation type="journal article" date="2008" name="Nature">
        <title>The genome of Laccaria bicolor provides insights into mycorrhizal symbiosis.</title>
        <authorList>
            <person name="Martin F."/>
            <person name="Aerts A."/>
            <person name="Ahren D."/>
            <person name="Brun A."/>
            <person name="Danchin E.G.J."/>
            <person name="Duchaussoy F."/>
            <person name="Gibon J."/>
            <person name="Kohler A."/>
            <person name="Lindquist E."/>
            <person name="Pereda V."/>
            <person name="Salamov A."/>
            <person name="Shapiro H.J."/>
            <person name="Wuyts J."/>
            <person name="Blaudez D."/>
            <person name="Buee M."/>
            <person name="Brokstein P."/>
            <person name="Canbaeck B."/>
            <person name="Cohen D."/>
            <person name="Courty P.E."/>
            <person name="Coutinho P.M."/>
            <person name="Delaruelle C."/>
            <person name="Detter J.C."/>
            <person name="Deveau A."/>
            <person name="DiFazio S."/>
            <person name="Duplessis S."/>
            <person name="Fraissinet-Tachet L."/>
            <person name="Lucic E."/>
            <person name="Frey-Klett P."/>
            <person name="Fourrey C."/>
            <person name="Feussner I."/>
            <person name="Gay G."/>
            <person name="Grimwood J."/>
            <person name="Hoegger P.J."/>
            <person name="Jain P."/>
            <person name="Kilaru S."/>
            <person name="Labbe J."/>
            <person name="Lin Y.C."/>
            <person name="Legue V."/>
            <person name="Le Tacon F."/>
            <person name="Marmeisse R."/>
            <person name="Melayah D."/>
            <person name="Montanini B."/>
            <person name="Muratet M."/>
            <person name="Nehls U."/>
            <person name="Niculita-Hirzel H."/>
            <person name="Oudot-Le Secq M.P."/>
            <person name="Peter M."/>
            <person name="Quesneville H."/>
            <person name="Rajashekar B."/>
            <person name="Reich M."/>
            <person name="Rouhier N."/>
            <person name="Schmutz J."/>
            <person name="Yin T."/>
            <person name="Chalot M."/>
            <person name="Henrissat B."/>
            <person name="Kuees U."/>
            <person name="Lucas S."/>
            <person name="Van de Peer Y."/>
            <person name="Podila G.K."/>
            <person name="Polle A."/>
            <person name="Pukkila P.J."/>
            <person name="Richardson P.M."/>
            <person name="Rouze P."/>
            <person name="Sanders I.R."/>
            <person name="Stajich J.E."/>
            <person name="Tunlid A."/>
            <person name="Tuskan G."/>
            <person name="Grigoriev I.V."/>
        </authorList>
    </citation>
    <scope>NUCLEOTIDE SEQUENCE [LARGE SCALE GENOMIC DNA]</scope>
    <source>
        <strain evidence="10">S238N-H82 / ATCC MYA-4686</strain>
    </source>
</reference>
<dbReference type="Pfam" id="PF03962">
    <property type="entry name" value="Mnd1"/>
    <property type="match status" value="1"/>
</dbReference>
<dbReference type="InterPro" id="IPR040661">
    <property type="entry name" value="LZ3wCH"/>
</dbReference>
<dbReference type="InParanoid" id="B0D0G7"/>
<dbReference type="STRING" id="486041.B0D0G7"/>
<keyword evidence="3 6" id="KW-0175">Coiled coil</keyword>